<keyword evidence="7" id="KW-1185">Reference proteome</keyword>
<comment type="cofactor">
    <cofactor evidence="1">
        <name>FMN</name>
        <dbReference type="ChEBI" id="CHEBI:58210"/>
    </cofactor>
</comment>
<comment type="similarity">
    <text evidence="3">Belongs to the flavoredoxin family.</text>
</comment>
<comment type="caution">
    <text evidence="6">The sequence shown here is derived from an EMBL/GenBank/DDBJ whole genome shotgun (WGS) entry which is preliminary data.</text>
</comment>
<dbReference type="PANTHER" id="PTHR43567:SF1">
    <property type="entry name" value="FLAVOREDOXIN"/>
    <property type="match status" value="1"/>
</dbReference>
<dbReference type="Gene3D" id="2.30.110.10">
    <property type="entry name" value="Electron Transport, Fmn-binding Protein, Chain A"/>
    <property type="match status" value="1"/>
</dbReference>
<dbReference type="InterPro" id="IPR012349">
    <property type="entry name" value="Split_barrel_FMN-bd"/>
</dbReference>
<gene>
    <name evidence="6" type="ORF">H6A19_02270</name>
</gene>
<dbReference type="PANTHER" id="PTHR43567">
    <property type="entry name" value="FLAVOREDOXIN-RELATED-RELATED"/>
    <property type="match status" value="1"/>
</dbReference>
<sequence>MKEKVEFKGSVVLNPVPVVLITSKNKEGKENVFTVGWIGTVCTKPPMLSISIRPERLSYEYIKETMEFTVNLPSTKMTRAVDYCGVRPGRKFDKIKEMNFTMREGSNVNVSYIDECPVSIECKVKSIIPLGTHDLFIADVVGSHIDKELIDEKGKIHFEEADLITYCHGEYFKMDTEALGKFGYSVAKNPVVKEKSKKESTKKDISSDSKKKAKEKSNTSSRADKVSKKSFKNKKNDKNKGKKNFSTKKSTKSINKKVSKTK</sequence>
<evidence type="ECO:0000256" key="3">
    <source>
        <dbReference type="ARBA" id="ARBA00038054"/>
    </source>
</evidence>
<evidence type="ECO:0000259" key="5">
    <source>
        <dbReference type="SMART" id="SM00903"/>
    </source>
</evidence>
<organism evidence="6 7">
    <name type="scientific">Clostridium saudiense</name>
    <dbReference type="NCBI Taxonomy" id="1414720"/>
    <lineage>
        <taxon>Bacteria</taxon>
        <taxon>Bacillati</taxon>
        <taxon>Bacillota</taxon>
        <taxon>Clostridia</taxon>
        <taxon>Eubacteriales</taxon>
        <taxon>Clostridiaceae</taxon>
        <taxon>Clostridium</taxon>
    </lineage>
</organism>
<dbReference type="InterPro" id="IPR002563">
    <property type="entry name" value="Flavin_Rdtase-like_dom"/>
</dbReference>
<protein>
    <submittedName>
        <fullName evidence="6">Flavin reductase family protein</fullName>
    </submittedName>
</protein>
<name>A0ABS2FC96_9CLOT</name>
<evidence type="ECO:0000256" key="1">
    <source>
        <dbReference type="ARBA" id="ARBA00001917"/>
    </source>
</evidence>
<dbReference type="SMART" id="SM00903">
    <property type="entry name" value="Flavin_Reduct"/>
    <property type="match status" value="1"/>
</dbReference>
<evidence type="ECO:0000313" key="6">
    <source>
        <dbReference type="EMBL" id="MBM6818173.1"/>
    </source>
</evidence>
<keyword evidence="2" id="KW-0285">Flavoprotein</keyword>
<evidence type="ECO:0000256" key="2">
    <source>
        <dbReference type="ARBA" id="ARBA00022630"/>
    </source>
</evidence>
<feature type="domain" description="Flavin reductase like" evidence="5">
    <location>
        <begin position="11"/>
        <end position="158"/>
    </location>
</feature>
<dbReference type="Pfam" id="PF01613">
    <property type="entry name" value="Flavin_Reduct"/>
    <property type="match status" value="1"/>
</dbReference>
<dbReference type="EMBL" id="JACJLL010000008">
    <property type="protein sequence ID" value="MBM6818173.1"/>
    <property type="molecule type" value="Genomic_DNA"/>
</dbReference>
<dbReference type="RefSeq" id="WP_204571819.1">
    <property type="nucleotide sequence ID" value="NZ_JACJLL010000008.1"/>
</dbReference>
<reference evidence="6 7" key="1">
    <citation type="journal article" date="2021" name="Sci. Rep.">
        <title>The distribution of antibiotic resistance genes in chicken gut microbiota commensals.</title>
        <authorList>
            <person name="Juricova H."/>
            <person name="Matiasovicova J."/>
            <person name="Kubasova T."/>
            <person name="Cejkova D."/>
            <person name="Rychlik I."/>
        </authorList>
    </citation>
    <scope>NUCLEOTIDE SEQUENCE [LARGE SCALE GENOMIC DNA]</scope>
    <source>
        <strain evidence="6 7">An435</strain>
    </source>
</reference>
<feature type="region of interest" description="Disordered" evidence="4">
    <location>
        <begin position="193"/>
        <end position="262"/>
    </location>
</feature>
<proteinExistence type="inferred from homology"/>
<feature type="compositionally biased region" description="Basic residues" evidence="4">
    <location>
        <begin position="240"/>
        <end position="262"/>
    </location>
</feature>
<evidence type="ECO:0000256" key="4">
    <source>
        <dbReference type="SAM" id="MobiDB-lite"/>
    </source>
</evidence>
<dbReference type="SUPFAM" id="SSF50475">
    <property type="entry name" value="FMN-binding split barrel"/>
    <property type="match status" value="1"/>
</dbReference>
<evidence type="ECO:0000313" key="7">
    <source>
        <dbReference type="Proteomes" id="UP000767334"/>
    </source>
</evidence>
<accession>A0ABS2FC96</accession>
<feature type="compositionally biased region" description="Basic and acidic residues" evidence="4">
    <location>
        <begin position="193"/>
        <end position="210"/>
    </location>
</feature>
<dbReference type="InterPro" id="IPR052174">
    <property type="entry name" value="Flavoredoxin"/>
</dbReference>
<dbReference type="Proteomes" id="UP000767334">
    <property type="component" value="Unassembled WGS sequence"/>
</dbReference>